<evidence type="ECO:0000256" key="2">
    <source>
        <dbReference type="RuleBase" id="RU000411"/>
    </source>
</evidence>
<name>A0A8S1IMV5_9CHLO</name>
<dbReference type="SMART" id="SM00093">
    <property type="entry name" value="SERPIN"/>
    <property type="match status" value="1"/>
</dbReference>
<protein>
    <recommendedName>
        <fullName evidence="3">Serpin domain-containing protein</fullName>
    </recommendedName>
</protein>
<dbReference type="InterPro" id="IPR042185">
    <property type="entry name" value="Serpin_sf_2"/>
</dbReference>
<gene>
    <name evidence="4" type="ORF">OSTQU699_LOCUS77</name>
</gene>
<organism evidence="4 5">
    <name type="scientific">Ostreobium quekettii</name>
    <dbReference type="NCBI Taxonomy" id="121088"/>
    <lineage>
        <taxon>Eukaryota</taxon>
        <taxon>Viridiplantae</taxon>
        <taxon>Chlorophyta</taxon>
        <taxon>core chlorophytes</taxon>
        <taxon>Ulvophyceae</taxon>
        <taxon>TCBD clade</taxon>
        <taxon>Bryopsidales</taxon>
        <taxon>Ostreobineae</taxon>
        <taxon>Ostreobiaceae</taxon>
        <taxon>Ostreobium</taxon>
    </lineage>
</organism>
<dbReference type="InterPro" id="IPR000215">
    <property type="entry name" value="Serpin_fam"/>
</dbReference>
<dbReference type="InterPro" id="IPR042178">
    <property type="entry name" value="Serpin_sf_1"/>
</dbReference>
<dbReference type="AlphaFoldDB" id="A0A8S1IMV5"/>
<dbReference type="Gene3D" id="2.30.39.10">
    <property type="entry name" value="Alpha-1-antitrypsin, domain 1"/>
    <property type="match status" value="1"/>
</dbReference>
<dbReference type="GO" id="GO:0005615">
    <property type="term" value="C:extracellular space"/>
    <property type="evidence" value="ECO:0007669"/>
    <property type="project" value="InterPro"/>
</dbReference>
<dbReference type="EMBL" id="CAJHUC010000097">
    <property type="protein sequence ID" value="CAD7694714.1"/>
    <property type="molecule type" value="Genomic_DNA"/>
</dbReference>
<dbReference type="SUPFAM" id="SSF56574">
    <property type="entry name" value="Serpins"/>
    <property type="match status" value="1"/>
</dbReference>
<dbReference type="PANTHER" id="PTHR11461">
    <property type="entry name" value="SERINE PROTEASE INHIBITOR, SERPIN"/>
    <property type="match status" value="1"/>
</dbReference>
<evidence type="ECO:0000313" key="5">
    <source>
        <dbReference type="Proteomes" id="UP000708148"/>
    </source>
</evidence>
<evidence type="ECO:0000313" key="4">
    <source>
        <dbReference type="EMBL" id="CAD7694714.1"/>
    </source>
</evidence>
<dbReference type="PANTHER" id="PTHR11461:SF211">
    <property type="entry name" value="GH10112P-RELATED"/>
    <property type="match status" value="1"/>
</dbReference>
<evidence type="ECO:0000259" key="3">
    <source>
        <dbReference type="SMART" id="SM00093"/>
    </source>
</evidence>
<dbReference type="OrthoDB" id="1063785at2759"/>
<comment type="similarity">
    <text evidence="1 2">Belongs to the serpin family.</text>
</comment>
<evidence type="ECO:0000256" key="1">
    <source>
        <dbReference type="ARBA" id="ARBA00009500"/>
    </source>
</evidence>
<dbReference type="InterPro" id="IPR036186">
    <property type="entry name" value="Serpin_sf"/>
</dbReference>
<proteinExistence type="inferred from homology"/>
<sequence>INDWVSNQTNGFIDDLISPGQLDSSTLMVLVNALFFKGTWELRFERNNTMNATFFGSNGEAQAEMMTQTQEFRYNRDTQVLELPYVNNRFSMILVLSPEGAESSFLVDTAADQLATTLDKPGFDKLETAVTIPRFAFEESYDLALIMPELGTQRVFTNEAELDAISDVPLKVDTAVHKARILVNEEGTTASAATSAAIRPLNFLRETFTADRPFTFFIRDNENQLFLFMGAYSNVPT</sequence>
<reference evidence="4" key="1">
    <citation type="submission" date="2020-12" db="EMBL/GenBank/DDBJ databases">
        <authorList>
            <person name="Iha C."/>
        </authorList>
    </citation>
    <scope>NUCLEOTIDE SEQUENCE</scope>
</reference>
<dbReference type="Gene3D" id="3.30.497.10">
    <property type="entry name" value="Antithrombin, subunit I, domain 2"/>
    <property type="match status" value="2"/>
</dbReference>
<feature type="domain" description="Serpin" evidence="3">
    <location>
        <begin position="1"/>
        <end position="235"/>
    </location>
</feature>
<dbReference type="Proteomes" id="UP000708148">
    <property type="component" value="Unassembled WGS sequence"/>
</dbReference>
<dbReference type="GO" id="GO:0004867">
    <property type="term" value="F:serine-type endopeptidase inhibitor activity"/>
    <property type="evidence" value="ECO:0007669"/>
    <property type="project" value="InterPro"/>
</dbReference>
<feature type="non-terminal residue" evidence="4">
    <location>
        <position position="1"/>
    </location>
</feature>
<dbReference type="Pfam" id="PF00079">
    <property type="entry name" value="Serpin"/>
    <property type="match status" value="1"/>
</dbReference>
<accession>A0A8S1IMV5</accession>
<keyword evidence="5" id="KW-1185">Reference proteome</keyword>
<comment type="caution">
    <text evidence="4">The sequence shown here is derived from an EMBL/GenBank/DDBJ whole genome shotgun (WGS) entry which is preliminary data.</text>
</comment>
<dbReference type="InterPro" id="IPR023796">
    <property type="entry name" value="Serpin_dom"/>
</dbReference>